<dbReference type="AlphaFoldDB" id="D7TG15"/>
<evidence type="ECO:0000313" key="3">
    <source>
        <dbReference type="Proteomes" id="UP000009183"/>
    </source>
</evidence>
<protein>
    <submittedName>
        <fullName evidence="2">Uncharacterized protein</fullName>
    </submittedName>
</protein>
<dbReference type="HOGENOM" id="CLU_3110344_0_0_1"/>
<sequence length="51" mass="5852">MDHGNPRRNFFLFFFVCLLLDSLSLEVSNEFHVTSQNPEANGTTITSQTKF</sequence>
<feature type="chain" id="PRO_5003106488" evidence="1">
    <location>
        <begin position="25"/>
        <end position="51"/>
    </location>
</feature>
<accession>D7TG15</accession>
<keyword evidence="3" id="KW-1185">Reference proteome</keyword>
<reference evidence="3" key="1">
    <citation type="journal article" date="2007" name="Nature">
        <title>The grapevine genome sequence suggests ancestral hexaploidization in major angiosperm phyla.</title>
        <authorList>
            <consortium name="The French-Italian Public Consortium for Grapevine Genome Characterization."/>
            <person name="Jaillon O."/>
            <person name="Aury J.-M."/>
            <person name="Noel B."/>
            <person name="Policriti A."/>
            <person name="Clepet C."/>
            <person name="Casagrande A."/>
            <person name="Choisne N."/>
            <person name="Aubourg S."/>
            <person name="Vitulo N."/>
            <person name="Jubin C."/>
            <person name="Vezzi A."/>
            <person name="Legeai F."/>
            <person name="Hugueney P."/>
            <person name="Dasilva C."/>
            <person name="Horner D."/>
            <person name="Mica E."/>
            <person name="Jublot D."/>
            <person name="Poulain J."/>
            <person name="Bruyere C."/>
            <person name="Billault A."/>
            <person name="Segurens B."/>
            <person name="Gouyvenoux M."/>
            <person name="Ugarte E."/>
            <person name="Cattonaro F."/>
            <person name="Anthouard V."/>
            <person name="Vico V."/>
            <person name="Del Fabbro C."/>
            <person name="Alaux M."/>
            <person name="Di Gaspero G."/>
            <person name="Dumas V."/>
            <person name="Felice N."/>
            <person name="Paillard S."/>
            <person name="Juman I."/>
            <person name="Moroldo M."/>
            <person name="Scalabrin S."/>
            <person name="Canaguier A."/>
            <person name="Le Clainche I."/>
            <person name="Malacrida G."/>
            <person name="Durand E."/>
            <person name="Pesole G."/>
            <person name="Laucou V."/>
            <person name="Chatelet P."/>
            <person name="Merdinoglu D."/>
            <person name="Delledonne M."/>
            <person name="Pezzotti M."/>
            <person name="Lecharny A."/>
            <person name="Scarpelli C."/>
            <person name="Artiguenave F."/>
            <person name="Pe M.E."/>
            <person name="Valle G."/>
            <person name="Morgante M."/>
            <person name="Caboche M."/>
            <person name="Adam-Blondon A.-F."/>
            <person name="Weissenbach J."/>
            <person name="Quetier F."/>
            <person name="Wincker P."/>
        </authorList>
    </citation>
    <scope>NUCLEOTIDE SEQUENCE [LARGE SCALE GENOMIC DNA]</scope>
    <source>
        <strain evidence="3">cv. Pinot noir / PN40024</strain>
    </source>
</reference>
<gene>
    <name evidence="2" type="ORF">VIT_00s0201g00030</name>
</gene>
<name>D7TG15_VITVI</name>
<proteinExistence type="predicted"/>
<evidence type="ECO:0000256" key="1">
    <source>
        <dbReference type="SAM" id="SignalP"/>
    </source>
</evidence>
<evidence type="ECO:0000313" key="2">
    <source>
        <dbReference type="EMBL" id="CBI29438.3"/>
    </source>
</evidence>
<dbReference type="PaxDb" id="29760-VIT_00s0201g00030.t01"/>
<dbReference type="EMBL" id="FN595781">
    <property type="protein sequence ID" value="CBI29438.3"/>
    <property type="molecule type" value="Genomic_DNA"/>
</dbReference>
<dbReference type="InParanoid" id="D7TG15"/>
<keyword evidence="1" id="KW-0732">Signal</keyword>
<feature type="signal peptide" evidence="1">
    <location>
        <begin position="1"/>
        <end position="24"/>
    </location>
</feature>
<dbReference type="Proteomes" id="UP000009183">
    <property type="component" value="Unassembled WGS sequence, unordered"/>
</dbReference>
<organism evidence="2 3">
    <name type="scientific">Vitis vinifera</name>
    <name type="common">Grape</name>
    <dbReference type="NCBI Taxonomy" id="29760"/>
    <lineage>
        <taxon>Eukaryota</taxon>
        <taxon>Viridiplantae</taxon>
        <taxon>Streptophyta</taxon>
        <taxon>Embryophyta</taxon>
        <taxon>Tracheophyta</taxon>
        <taxon>Spermatophyta</taxon>
        <taxon>Magnoliopsida</taxon>
        <taxon>eudicotyledons</taxon>
        <taxon>Gunneridae</taxon>
        <taxon>Pentapetalae</taxon>
        <taxon>rosids</taxon>
        <taxon>Vitales</taxon>
        <taxon>Vitaceae</taxon>
        <taxon>Viteae</taxon>
        <taxon>Vitis</taxon>
    </lineage>
</organism>